<evidence type="ECO:0000313" key="3">
    <source>
        <dbReference type="Proteomes" id="UP001601992"/>
    </source>
</evidence>
<evidence type="ECO:0000256" key="1">
    <source>
        <dbReference type="SAM" id="MobiDB-lite"/>
    </source>
</evidence>
<keyword evidence="3" id="KW-1185">Reference proteome</keyword>
<organism evidence="2 3">
    <name type="scientific">Nocardia jiangxiensis</name>
    <dbReference type="NCBI Taxonomy" id="282685"/>
    <lineage>
        <taxon>Bacteria</taxon>
        <taxon>Bacillati</taxon>
        <taxon>Actinomycetota</taxon>
        <taxon>Actinomycetes</taxon>
        <taxon>Mycobacteriales</taxon>
        <taxon>Nocardiaceae</taxon>
        <taxon>Nocardia</taxon>
    </lineage>
</organism>
<proteinExistence type="predicted"/>
<sequence length="565" mass="62326">MSSMAMHSGPPSYQARTGRSVEERTRAMIVAAAEQVMLARIAAPVSGVSIERLSTADVCAEARGYLRRDGSEGPIPKATMWKHFKTVEALAAAVVENITAENRPVPEPIAELAARGGRSEDTARGSVDAERLEARFSARHFDIGGLREQFAEAAAREDRPDMVFWSAELAERYLQRHRRGDRHPATTASEWARRGMSLVDPRSRLDCMMGIRCTRAAAEAEAVLSRSAEYEHTGLSRVRSIKETEAEFADALGWVLHRELARFHADHARALCEEDAEREMRSLRAIADALGELCAADAEVSREPGDTLRAGELAYVIAGLCRVETAYATHPTHRGTYAAIFADRMAETRTELLACFAVTARERHRHEDNIRALLRMDAFARRLDRIGPAAEPGEIATAVEDYEHASIDLLRTTEYGTIRDILVARYLIAKARSLTHRDAESRRSPDHTPDRPAGSLVHPQPAVLIQGAIQFYDHAATAGSSRGSTGVLRALAAAGSAELRRANPVRRKVDGDCAPADSEIDTIAQTINDLVLITVSRRNRFTDNEIEHLLAMVDPMYYYITSGRN</sequence>
<feature type="compositionally biased region" description="Basic and acidic residues" evidence="1">
    <location>
        <begin position="437"/>
        <end position="450"/>
    </location>
</feature>
<accession>A0ABW6SAG4</accession>
<gene>
    <name evidence="2" type="ORF">ACFYXQ_31930</name>
</gene>
<dbReference type="RefSeq" id="WP_387406002.1">
    <property type="nucleotide sequence ID" value="NZ_JBIAQY010000013.1"/>
</dbReference>
<feature type="region of interest" description="Disordered" evidence="1">
    <location>
        <begin position="437"/>
        <end position="456"/>
    </location>
</feature>
<protein>
    <submittedName>
        <fullName evidence="2">Uncharacterized protein</fullName>
    </submittedName>
</protein>
<comment type="caution">
    <text evidence="2">The sequence shown here is derived from an EMBL/GenBank/DDBJ whole genome shotgun (WGS) entry which is preliminary data.</text>
</comment>
<name>A0ABW6SAG4_9NOCA</name>
<feature type="region of interest" description="Disordered" evidence="1">
    <location>
        <begin position="1"/>
        <end position="20"/>
    </location>
</feature>
<dbReference type="Proteomes" id="UP001601992">
    <property type="component" value="Unassembled WGS sequence"/>
</dbReference>
<evidence type="ECO:0000313" key="2">
    <source>
        <dbReference type="EMBL" id="MFF3572390.1"/>
    </source>
</evidence>
<dbReference type="EMBL" id="JBIAQY010000013">
    <property type="protein sequence ID" value="MFF3572390.1"/>
    <property type="molecule type" value="Genomic_DNA"/>
</dbReference>
<reference evidence="2 3" key="1">
    <citation type="submission" date="2024-10" db="EMBL/GenBank/DDBJ databases">
        <title>The Natural Products Discovery Center: Release of the First 8490 Sequenced Strains for Exploring Actinobacteria Biosynthetic Diversity.</title>
        <authorList>
            <person name="Kalkreuter E."/>
            <person name="Kautsar S.A."/>
            <person name="Yang D."/>
            <person name="Bader C.D."/>
            <person name="Teijaro C.N."/>
            <person name="Fluegel L."/>
            <person name="Davis C.M."/>
            <person name="Simpson J.R."/>
            <person name="Lauterbach L."/>
            <person name="Steele A.D."/>
            <person name="Gui C."/>
            <person name="Meng S."/>
            <person name="Li G."/>
            <person name="Viehrig K."/>
            <person name="Ye F."/>
            <person name="Su P."/>
            <person name="Kiefer A.F."/>
            <person name="Nichols A."/>
            <person name="Cepeda A.J."/>
            <person name="Yan W."/>
            <person name="Fan B."/>
            <person name="Jiang Y."/>
            <person name="Adhikari A."/>
            <person name="Zheng C.-J."/>
            <person name="Schuster L."/>
            <person name="Cowan T.M."/>
            <person name="Smanski M.J."/>
            <person name="Chevrette M.G."/>
            <person name="De Carvalho L.P.S."/>
            <person name="Shen B."/>
        </authorList>
    </citation>
    <scope>NUCLEOTIDE SEQUENCE [LARGE SCALE GENOMIC DNA]</scope>
    <source>
        <strain evidence="2 3">NPDC002593</strain>
    </source>
</reference>